<protein>
    <submittedName>
        <fullName evidence="3">Mandelate racemase/muconate lactonizing enzyme family protein</fullName>
    </submittedName>
</protein>
<organism evidence="3 4">
    <name type="scientific">Pigmentiphaga soli</name>
    <dbReference type="NCBI Taxonomy" id="1007095"/>
    <lineage>
        <taxon>Bacteria</taxon>
        <taxon>Pseudomonadati</taxon>
        <taxon>Pseudomonadota</taxon>
        <taxon>Betaproteobacteria</taxon>
        <taxon>Burkholderiales</taxon>
        <taxon>Alcaligenaceae</taxon>
        <taxon>Pigmentiphaga</taxon>
    </lineage>
</organism>
<dbReference type="SFLD" id="SFLDS00001">
    <property type="entry name" value="Enolase"/>
    <property type="match status" value="1"/>
</dbReference>
<dbReference type="SMART" id="SM00922">
    <property type="entry name" value="MR_MLE"/>
    <property type="match status" value="1"/>
</dbReference>
<feature type="domain" description="Mandelate racemase/muconate lactonizing enzyme C-terminal" evidence="2">
    <location>
        <begin position="146"/>
        <end position="238"/>
    </location>
</feature>
<dbReference type="Pfam" id="PF13378">
    <property type="entry name" value="MR_MLE_C"/>
    <property type="match status" value="1"/>
</dbReference>
<reference evidence="4" key="1">
    <citation type="journal article" date="2019" name="Int. J. Syst. Evol. Microbiol.">
        <title>The Global Catalogue of Microorganisms (GCM) 10K type strain sequencing project: providing services to taxonomists for standard genome sequencing and annotation.</title>
        <authorList>
            <consortium name="The Broad Institute Genomics Platform"/>
            <consortium name="The Broad Institute Genome Sequencing Center for Infectious Disease"/>
            <person name="Wu L."/>
            <person name="Ma J."/>
        </authorList>
    </citation>
    <scope>NUCLEOTIDE SEQUENCE [LARGE SCALE GENOMIC DNA]</scope>
    <source>
        <strain evidence="4">JCM 17666</strain>
    </source>
</reference>
<dbReference type="InterPro" id="IPR013342">
    <property type="entry name" value="Mandelate_racemase_C"/>
</dbReference>
<dbReference type="CDD" id="cd03316">
    <property type="entry name" value="MR_like"/>
    <property type="match status" value="1"/>
</dbReference>
<dbReference type="PROSITE" id="PS00908">
    <property type="entry name" value="MR_MLE_1"/>
    <property type="match status" value="1"/>
</dbReference>
<dbReference type="InterPro" id="IPR018110">
    <property type="entry name" value="Mandel_Rmase/mucon_lact_enz_CS"/>
</dbReference>
<accession>A0ABP8HEX2</accession>
<comment type="caution">
    <text evidence="3">The sequence shown here is derived from an EMBL/GenBank/DDBJ whole genome shotgun (WGS) entry which is preliminary data.</text>
</comment>
<evidence type="ECO:0000256" key="1">
    <source>
        <dbReference type="ARBA" id="ARBA00023239"/>
    </source>
</evidence>
<dbReference type="PANTHER" id="PTHR48080:SF2">
    <property type="entry name" value="D-GALACTONATE DEHYDRATASE"/>
    <property type="match status" value="1"/>
</dbReference>
<dbReference type="InterPro" id="IPR029017">
    <property type="entry name" value="Enolase-like_N"/>
</dbReference>
<dbReference type="Proteomes" id="UP001501671">
    <property type="component" value="Unassembled WGS sequence"/>
</dbReference>
<sequence>MTIRSVDAIVLDIPYEMFGPKPLFCGHPRKMNILLVRVQTEDGLVGWGEAFGYTIWPAARAAIESLVAPLAIGKDEADIPSVMGPMERQFHLLGRTGALTYALSGLDIALWDLAGKRAGKPLSALLGGARHRRLPTYASLIRYGDSALVAENALRAKQRGHRLVKLHETEVAHVRAAREALGPDVPLTMDTNCPWTVEQAIAVARELQPYGLAWFEEPVWPPEDFAGLAAVRKAAGIPIAAGENAMSAKHFEQLFDAQAVDIAQPSITKIGGVSEFMKIVELARRHGAQLVPHCPYFGPGLLATLHIAATFEHETLIEHSLADLGASPLGKAVIPENGFLDIPDGPGLGVDPDPAVLEQCRVG</sequence>
<dbReference type="InterPro" id="IPR036849">
    <property type="entry name" value="Enolase-like_C_sf"/>
</dbReference>
<dbReference type="RefSeq" id="WP_345251212.1">
    <property type="nucleotide sequence ID" value="NZ_BAABFO010000019.1"/>
</dbReference>
<dbReference type="InterPro" id="IPR034593">
    <property type="entry name" value="DgoD-like"/>
</dbReference>
<dbReference type="Gene3D" id="3.30.390.10">
    <property type="entry name" value="Enolase-like, N-terminal domain"/>
    <property type="match status" value="1"/>
</dbReference>
<dbReference type="SUPFAM" id="SSF54826">
    <property type="entry name" value="Enolase N-terminal domain-like"/>
    <property type="match status" value="1"/>
</dbReference>
<dbReference type="InterPro" id="IPR029065">
    <property type="entry name" value="Enolase_C-like"/>
</dbReference>
<dbReference type="EMBL" id="BAABFO010000019">
    <property type="protein sequence ID" value="GAA4338422.1"/>
    <property type="molecule type" value="Genomic_DNA"/>
</dbReference>
<dbReference type="Pfam" id="PF02746">
    <property type="entry name" value="MR_MLE_N"/>
    <property type="match status" value="1"/>
</dbReference>
<dbReference type="Gene3D" id="3.20.20.120">
    <property type="entry name" value="Enolase-like C-terminal domain"/>
    <property type="match status" value="1"/>
</dbReference>
<evidence type="ECO:0000313" key="3">
    <source>
        <dbReference type="EMBL" id="GAA4338422.1"/>
    </source>
</evidence>
<keyword evidence="4" id="KW-1185">Reference proteome</keyword>
<evidence type="ECO:0000259" key="2">
    <source>
        <dbReference type="SMART" id="SM00922"/>
    </source>
</evidence>
<name>A0ABP8HEX2_9BURK</name>
<dbReference type="PANTHER" id="PTHR48080">
    <property type="entry name" value="D-GALACTONATE DEHYDRATASE-RELATED"/>
    <property type="match status" value="1"/>
</dbReference>
<gene>
    <name evidence="3" type="ORF">GCM10023144_35460</name>
</gene>
<dbReference type="InterPro" id="IPR013341">
    <property type="entry name" value="Mandelate_racemase_N_dom"/>
</dbReference>
<proteinExistence type="predicted"/>
<dbReference type="SUPFAM" id="SSF51604">
    <property type="entry name" value="Enolase C-terminal domain-like"/>
    <property type="match status" value="1"/>
</dbReference>
<evidence type="ECO:0000313" key="4">
    <source>
        <dbReference type="Proteomes" id="UP001501671"/>
    </source>
</evidence>
<keyword evidence="1" id="KW-0456">Lyase</keyword>